<protein>
    <submittedName>
        <fullName evidence="7">C-type cytochrome</fullName>
    </submittedName>
</protein>
<dbReference type="InterPro" id="IPR036909">
    <property type="entry name" value="Cyt_c-like_dom_sf"/>
</dbReference>
<evidence type="ECO:0000256" key="4">
    <source>
        <dbReference type="PROSITE-ProRule" id="PRU00433"/>
    </source>
</evidence>
<dbReference type="InterPro" id="IPR051395">
    <property type="entry name" value="Cytochrome_c_Peroxidase/MauG"/>
</dbReference>
<keyword evidence="5" id="KW-0732">Signal</keyword>
<name>A0ABT2NGY4_9RHOB</name>
<dbReference type="InterPro" id="IPR010538">
    <property type="entry name" value="DHOR"/>
</dbReference>
<evidence type="ECO:0000313" key="7">
    <source>
        <dbReference type="EMBL" id="MCT8328162.1"/>
    </source>
</evidence>
<keyword evidence="8" id="KW-1185">Reference proteome</keyword>
<keyword evidence="2 4" id="KW-0479">Metal-binding</keyword>
<dbReference type="PIRSF" id="PIRSF028099">
    <property type="entry name" value="DUF1111"/>
    <property type="match status" value="1"/>
</dbReference>
<feature type="signal peptide" evidence="5">
    <location>
        <begin position="1"/>
        <end position="21"/>
    </location>
</feature>
<organism evidence="7 8">
    <name type="scientific">Albidovulum sediminis</name>
    <dbReference type="NCBI Taxonomy" id="3066345"/>
    <lineage>
        <taxon>Bacteria</taxon>
        <taxon>Pseudomonadati</taxon>
        <taxon>Pseudomonadota</taxon>
        <taxon>Alphaproteobacteria</taxon>
        <taxon>Rhodobacterales</taxon>
        <taxon>Paracoccaceae</taxon>
        <taxon>Albidovulum</taxon>
    </lineage>
</organism>
<proteinExistence type="predicted"/>
<evidence type="ECO:0000256" key="1">
    <source>
        <dbReference type="ARBA" id="ARBA00022617"/>
    </source>
</evidence>
<gene>
    <name evidence="7" type="ORF">N5I32_01390</name>
</gene>
<dbReference type="RefSeq" id="WP_261493605.1">
    <property type="nucleotide sequence ID" value="NZ_JAOCQF010000001.1"/>
</dbReference>
<keyword evidence="3 4" id="KW-0408">Iron</keyword>
<dbReference type="EMBL" id="JAOCQF010000001">
    <property type="protein sequence ID" value="MCT8328162.1"/>
    <property type="molecule type" value="Genomic_DNA"/>
</dbReference>
<dbReference type="Gene3D" id="1.10.760.10">
    <property type="entry name" value="Cytochrome c-like domain"/>
    <property type="match status" value="1"/>
</dbReference>
<keyword evidence="1 4" id="KW-0349">Heme</keyword>
<dbReference type="PANTHER" id="PTHR30600">
    <property type="entry name" value="CYTOCHROME C PEROXIDASE-RELATED"/>
    <property type="match status" value="1"/>
</dbReference>
<sequence length="511" mass="53609">MTRALGFPLAALALLAASAHPAPGHTGDLRDLHLPLLPRTAEEDARIAAVTAPTRDFTAPERFEAKPAGAATVRARATADAFSDPSANIGLEGRMTFNLGNGLFTKAWVSAPSSTQSSDGLGPLFNARACQLCHLKDGRGLPPARPDEDAVALFLRLSVPGGAAAETALIPDWIATSPDPVYGGQLQNFTLAGLPAEGRMEVETEETPLTFPDGEAITMHAPSYRLADPGYGPPAPDLMLSPRVAPQMIGLGLLEAIPAADILAHADPDDADGDGISGRASIVLSARHGVPMLGRFGHKAGQPTVEEQSAGAFSGDMGLSTPLHPSGHGDCTAAQAACLDAETGADPADGLEVSQVNLDLVTFYARNLGVPERRDVADPAVLRGKEIFYTAGCIGCHVPKYVTGRMEGAVAQSFQLIWPYSDLLLHDMGAGLADHRPEGRATGTEWRTPPLWGIGLTAQVSGRESYLHDGRATTFLEAVMWHGGEGKAARDAVYHLPKEDRDALVSFLGSL</sequence>
<feature type="domain" description="Cytochrome c" evidence="6">
    <location>
        <begin position="379"/>
        <end position="511"/>
    </location>
</feature>
<dbReference type="SUPFAM" id="SSF46626">
    <property type="entry name" value="Cytochrome c"/>
    <property type="match status" value="1"/>
</dbReference>
<evidence type="ECO:0000256" key="5">
    <source>
        <dbReference type="SAM" id="SignalP"/>
    </source>
</evidence>
<feature type="chain" id="PRO_5045642220" evidence="5">
    <location>
        <begin position="22"/>
        <end position="511"/>
    </location>
</feature>
<dbReference type="InterPro" id="IPR009056">
    <property type="entry name" value="Cyt_c-like_dom"/>
</dbReference>
<dbReference type="Pfam" id="PF06537">
    <property type="entry name" value="DHOR"/>
    <property type="match status" value="1"/>
</dbReference>
<evidence type="ECO:0000259" key="6">
    <source>
        <dbReference type="PROSITE" id="PS51007"/>
    </source>
</evidence>
<comment type="caution">
    <text evidence="7">The sequence shown here is derived from an EMBL/GenBank/DDBJ whole genome shotgun (WGS) entry which is preliminary data.</text>
</comment>
<dbReference type="PANTHER" id="PTHR30600:SF4">
    <property type="entry name" value="CYTOCHROME C DOMAIN-CONTAINING PROTEIN"/>
    <property type="match status" value="1"/>
</dbReference>
<reference evidence="8" key="1">
    <citation type="submission" date="2023-07" db="EMBL/GenBank/DDBJ databases">
        <title>Defluviimonas sediminis sp. nov., isolated from mangrove sediment.</title>
        <authorList>
            <person name="Liu L."/>
            <person name="Li J."/>
            <person name="Huang Y."/>
            <person name="Pan J."/>
            <person name="Li M."/>
        </authorList>
    </citation>
    <scope>NUCLEOTIDE SEQUENCE [LARGE SCALE GENOMIC DNA]</scope>
    <source>
        <strain evidence="8">FT324</strain>
    </source>
</reference>
<evidence type="ECO:0000313" key="8">
    <source>
        <dbReference type="Proteomes" id="UP001205601"/>
    </source>
</evidence>
<evidence type="ECO:0000256" key="3">
    <source>
        <dbReference type="ARBA" id="ARBA00023004"/>
    </source>
</evidence>
<accession>A0ABT2NGY4</accession>
<evidence type="ECO:0000256" key="2">
    <source>
        <dbReference type="ARBA" id="ARBA00022723"/>
    </source>
</evidence>
<dbReference type="Proteomes" id="UP001205601">
    <property type="component" value="Unassembled WGS sequence"/>
</dbReference>
<dbReference type="PROSITE" id="PS51007">
    <property type="entry name" value="CYTC"/>
    <property type="match status" value="1"/>
</dbReference>